<evidence type="ECO:0000256" key="3">
    <source>
        <dbReference type="ARBA" id="ARBA00022516"/>
    </source>
</evidence>
<evidence type="ECO:0000256" key="2">
    <source>
        <dbReference type="ARBA" id="ARBA00007937"/>
    </source>
</evidence>
<keyword evidence="9" id="KW-0594">Phospholipid biosynthesis</keyword>
<dbReference type="GO" id="GO:0010143">
    <property type="term" value="P:cutin biosynthetic process"/>
    <property type="evidence" value="ECO:0007669"/>
    <property type="project" value="TreeGrafter"/>
</dbReference>
<keyword evidence="5 12" id="KW-0812">Transmembrane</keyword>
<feature type="transmembrane region" description="Helical" evidence="12">
    <location>
        <begin position="12"/>
        <end position="31"/>
    </location>
</feature>
<evidence type="ECO:0000256" key="7">
    <source>
        <dbReference type="ARBA" id="ARBA00023098"/>
    </source>
</evidence>
<dbReference type="InterPro" id="IPR056462">
    <property type="entry name" value="HAD_RAM2/GPAT1-8"/>
</dbReference>
<evidence type="ECO:0000256" key="6">
    <source>
        <dbReference type="ARBA" id="ARBA00022989"/>
    </source>
</evidence>
<dbReference type="SMART" id="SM00563">
    <property type="entry name" value="PlsC"/>
    <property type="match status" value="1"/>
</dbReference>
<keyword evidence="6 12" id="KW-1133">Transmembrane helix</keyword>
<dbReference type="OrthoDB" id="1854593at2759"/>
<gene>
    <name evidence="14" type="ORF">MERR_LOCUS21612</name>
    <name evidence="15" type="ORF">MERR_LOCUS41390</name>
</gene>
<organism evidence="15 16">
    <name type="scientific">Microthlaspi erraticum</name>
    <dbReference type="NCBI Taxonomy" id="1685480"/>
    <lineage>
        <taxon>Eukaryota</taxon>
        <taxon>Viridiplantae</taxon>
        <taxon>Streptophyta</taxon>
        <taxon>Embryophyta</taxon>
        <taxon>Tracheophyta</taxon>
        <taxon>Spermatophyta</taxon>
        <taxon>Magnoliopsida</taxon>
        <taxon>eudicotyledons</taxon>
        <taxon>Gunneridae</taxon>
        <taxon>Pentapetalae</taxon>
        <taxon>rosids</taxon>
        <taxon>malvids</taxon>
        <taxon>Brassicales</taxon>
        <taxon>Brassicaceae</taxon>
        <taxon>Coluteocarpeae</taxon>
        <taxon>Microthlaspi</taxon>
    </lineage>
</organism>
<dbReference type="GO" id="GO:0016791">
    <property type="term" value="F:phosphatase activity"/>
    <property type="evidence" value="ECO:0007669"/>
    <property type="project" value="TreeGrafter"/>
</dbReference>
<keyword evidence="11" id="KW-0012">Acyltransferase</keyword>
<evidence type="ECO:0000256" key="1">
    <source>
        <dbReference type="ARBA" id="ARBA00004141"/>
    </source>
</evidence>
<evidence type="ECO:0000256" key="5">
    <source>
        <dbReference type="ARBA" id="ARBA00022692"/>
    </source>
</evidence>
<protein>
    <recommendedName>
        <fullName evidence="13">Phospholipid/glycerol acyltransferase domain-containing protein</fullName>
    </recommendedName>
</protein>
<dbReference type="EMBL" id="CACVBM020001146">
    <property type="protein sequence ID" value="CAA7034377.1"/>
    <property type="molecule type" value="Genomic_DNA"/>
</dbReference>
<keyword evidence="7" id="KW-0443">Lipid metabolism</keyword>
<feature type="domain" description="Phospholipid/glycerol acyltransferase" evidence="13">
    <location>
        <begin position="202"/>
        <end position="293"/>
    </location>
</feature>
<dbReference type="PANTHER" id="PTHR15486:SF78">
    <property type="entry name" value="PHOSPHOLIPID_GLYCEROL ACYLTRANSFERASE DOMAIN-CONTAINING PROTEIN"/>
    <property type="match status" value="1"/>
</dbReference>
<reference evidence="15 16" key="1">
    <citation type="submission" date="2020-01" db="EMBL/GenBank/DDBJ databases">
        <authorList>
            <person name="Mishra B."/>
        </authorList>
    </citation>
    <scope>NUCLEOTIDE SEQUENCE [LARGE SCALE GENOMIC DNA]</scope>
</reference>
<dbReference type="Proteomes" id="UP000467841">
    <property type="component" value="Unassembled WGS sequence"/>
</dbReference>
<dbReference type="GO" id="GO:0016020">
    <property type="term" value="C:membrane"/>
    <property type="evidence" value="ECO:0007669"/>
    <property type="project" value="UniProtKB-SubCell"/>
</dbReference>
<evidence type="ECO:0000313" key="16">
    <source>
        <dbReference type="Proteomes" id="UP000467841"/>
    </source>
</evidence>
<dbReference type="EMBL" id="CACVBM020001562">
    <property type="protein sequence ID" value="CAA7054154.1"/>
    <property type="molecule type" value="Genomic_DNA"/>
</dbReference>
<dbReference type="InterPro" id="IPR002123">
    <property type="entry name" value="Plipid/glycerol_acylTrfase"/>
</dbReference>
<evidence type="ECO:0000313" key="15">
    <source>
        <dbReference type="EMBL" id="CAA7054154.1"/>
    </source>
</evidence>
<evidence type="ECO:0000256" key="10">
    <source>
        <dbReference type="ARBA" id="ARBA00023264"/>
    </source>
</evidence>
<sequence>MLVAYEASGLIRFTIMLFLWPIIALLNVSGYENAALKLMIFVAMAGVRESEIELVSRAVLLRFYMDDLSMDTWKIFSSCKKKVVVTRMPRVMVERFAKKHLGTDEEHIYAPVHSDQSDQHFEVQPPKPVIFYDGRFVKRPKPVVALLTLLWIPFGIIVAAIRMSLIFLLPLRAMSYVNPILGIQVTAKGKPPQPPTARDSSLLFVGNHRTLLDGFALSHALGRTMPSITFTRAWFPRILSAVPIVRITRKSRNIDAEIIKQALSEGDLTIYPEGVVLQESGLFRATARSSNGLDLIFEFMNPRIVFEITFLKQLPIEDTCSSGKSPYDVANHVQRIIADTLGFECTNLTKKDKYKYLT</sequence>
<keyword evidence="4" id="KW-0808">Transferase</keyword>
<keyword evidence="16" id="KW-1185">Reference proteome</keyword>
<dbReference type="PANTHER" id="PTHR15486">
    <property type="entry name" value="ANCIENT UBIQUITOUS PROTEIN"/>
    <property type="match status" value="1"/>
</dbReference>
<evidence type="ECO:0000259" key="13">
    <source>
        <dbReference type="SMART" id="SM00563"/>
    </source>
</evidence>
<dbReference type="GO" id="GO:0008654">
    <property type="term" value="P:phospholipid biosynthetic process"/>
    <property type="evidence" value="ECO:0007669"/>
    <property type="project" value="UniProtKB-KW"/>
</dbReference>
<evidence type="ECO:0000256" key="11">
    <source>
        <dbReference type="ARBA" id="ARBA00023315"/>
    </source>
</evidence>
<comment type="similarity">
    <text evidence="2">Belongs to the GPAT/DAPAT family.</text>
</comment>
<dbReference type="AlphaFoldDB" id="A0A6D2KQ78"/>
<name>A0A6D2KQ78_9BRAS</name>
<evidence type="ECO:0000256" key="8">
    <source>
        <dbReference type="ARBA" id="ARBA00023136"/>
    </source>
</evidence>
<evidence type="ECO:0000256" key="12">
    <source>
        <dbReference type="SAM" id="Phobius"/>
    </source>
</evidence>
<feature type="transmembrane region" description="Helical" evidence="12">
    <location>
        <begin position="143"/>
        <end position="169"/>
    </location>
</feature>
<comment type="subcellular location">
    <subcellularLocation>
        <location evidence="1">Membrane</location>
        <topology evidence="1">Multi-pass membrane protein</topology>
    </subcellularLocation>
</comment>
<accession>A0A6D2KQ78</accession>
<keyword evidence="10" id="KW-1208">Phospholipid metabolism</keyword>
<keyword evidence="8 12" id="KW-0472">Membrane</keyword>
<evidence type="ECO:0000313" key="14">
    <source>
        <dbReference type="EMBL" id="CAA7034377.1"/>
    </source>
</evidence>
<dbReference type="GO" id="GO:0090447">
    <property type="term" value="F:glycerol-3-phosphate 2-O-acyltransferase activity"/>
    <property type="evidence" value="ECO:0007669"/>
    <property type="project" value="TreeGrafter"/>
</dbReference>
<keyword evidence="3" id="KW-0444">Lipid biosynthesis</keyword>
<proteinExistence type="inferred from homology"/>
<evidence type="ECO:0000256" key="9">
    <source>
        <dbReference type="ARBA" id="ARBA00023209"/>
    </source>
</evidence>
<dbReference type="SUPFAM" id="SSF69593">
    <property type="entry name" value="Glycerol-3-phosphate (1)-acyltransferase"/>
    <property type="match status" value="1"/>
</dbReference>
<evidence type="ECO:0000256" key="4">
    <source>
        <dbReference type="ARBA" id="ARBA00022679"/>
    </source>
</evidence>
<dbReference type="Pfam" id="PF01553">
    <property type="entry name" value="Acyltransferase"/>
    <property type="match status" value="1"/>
</dbReference>
<dbReference type="Pfam" id="PF23270">
    <property type="entry name" value="HAD_RAM2_N"/>
    <property type="match status" value="1"/>
</dbReference>